<dbReference type="AlphaFoldDB" id="A0A367GT34"/>
<keyword evidence="1" id="KW-1133">Transmembrane helix</keyword>
<dbReference type="EMBL" id="QGDC01000001">
    <property type="protein sequence ID" value="RCH56582.1"/>
    <property type="molecule type" value="Genomic_DNA"/>
</dbReference>
<evidence type="ECO:0000259" key="2">
    <source>
        <dbReference type="Pfam" id="PF12146"/>
    </source>
</evidence>
<evidence type="ECO:0000313" key="3">
    <source>
        <dbReference type="EMBL" id="RCH56582.1"/>
    </source>
</evidence>
<comment type="caution">
    <text evidence="3">The sequence shown here is derived from an EMBL/GenBank/DDBJ whole genome shotgun (WGS) entry which is preliminary data.</text>
</comment>
<accession>A0A367GT34</accession>
<dbReference type="OrthoDB" id="9777090at2"/>
<protein>
    <submittedName>
        <fullName evidence="3">Alpha/beta hydrolase</fullName>
    </submittedName>
</protein>
<dbReference type="InterPro" id="IPR022742">
    <property type="entry name" value="Hydrolase_4"/>
</dbReference>
<keyword evidence="1" id="KW-0812">Transmembrane</keyword>
<evidence type="ECO:0000256" key="1">
    <source>
        <dbReference type="SAM" id="Phobius"/>
    </source>
</evidence>
<feature type="domain" description="Serine aminopeptidase S33" evidence="2">
    <location>
        <begin position="73"/>
        <end position="187"/>
    </location>
</feature>
<keyword evidence="4" id="KW-1185">Reference proteome</keyword>
<proteinExistence type="predicted"/>
<sequence>MKLWTKALLWLMGILALFYAAVCLFFYFAQDKIIFPAHKLTADYQFEFTYPFKEYAIPNGKDTLSGILFKAYETKGLIFYLHGNGGALDTWGTIAPAYTQMGYDIFMLDYPGYGKSTGNIENEQDLLKAVQTAYDTIKVGYTENQIVVFGFSIGTGAAAWLASHSQPKALVLLAPYYSIADLVNRRYPFLPGFLAKYSFATFKYIERVKAPVHIFHGDEDVVIEHAASIKLQKHFKKGDQLVILEGQGHNNIQNNKVYLSKLSAILN</sequence>
<name>A0A367GT34_9SPHI</name>
<dbReference type="Proteomes" id="UP000253209">
    <property type="component" value="Unassembled WGS sequence"/>
</dbReference>
<dbReference type="RefSeq" id="WP_114003479.1">
    <property type="nucleotide sequence ID" value="NZ_QGDC01000001.1"/>
</dbReference>
<organism evidence="3 4">
    <name type="scientific">Mucilaginibacter hurinus</name>
    <dbReference type="NCBI Taxonomy" id="2201324"/>
    <lineage>
        <taxon>Bacteria</taxon>
        <taxon>Pseudomonadati</taxon>
        <taxon>Bacteroidota</taxon>
        <taxon>Sphingobacteriia</taxon>
        <taxon>Sphingobacteriales</taxon>
        <taxon>Sphingobacteriaceae</taxon>
        <taxon>Mucilaginibacter</taxon>
    </lineage>
</organism>
<dbReference type="SUPFAM" id="SSF53474">
    <property type="entry name" value="alpha/beta-Hydrolases"/>
    <property type="match status" value="1"/>
</dbReference>
<keyword evidence="3" id="KW-0378">Hydrolase</keyword>
<feature type="transmembrane region" description="Helical" evidence="1">
    <location>
        <begin position="7"/>
        <end position="29"/>
    </location>
</feature>
<evidence type="ECO:0000313" key="4">
    <source>
        <dbReference type="Proteomes" id="UP000253209"/>
    </source>
</evidence>
<dbReference type="PANTHER" id="PTHR12277">
    <property type="entry name" value="ALPHA/BETA HYDROLASE DOMAIN-CONTAINING PROTEIN"/>
    <property type="match status" value="1"/>
</dbReference>
<dbReference type="PANTHER" id="PTHR12277:SF81">
    <property type="entry name" value="PROTEIN ABHD13"/>
    <property type="match status" value="1"/>
</dbReference>
<gene>
    <name evidence="3" type="ORF">DJ568_01610</name>
</gene>
<keyword evidence="1" id="KW-0472">Membrane</keyword>
<reference evidence="3 4" key="1">
    <citation type="submission" date="2018-05" db="EMBL/GenBank/DDBJ databases">
        <title>Mucilaginibacter hurinus sp. nov., isolated from briquette warehouse soil.</title>
        <authorList>
            <person name="Choi L."/>
        </authorList>
    </citation>
    <scope>NUCLEOTIDE SEQUENCE [LARGE SCALE GENOMIC DNA]</scope>
    <source>
        <strain evidence="3 4">ZR32</strain>
    </source>
</reference>
<dbReference type="Pfam" id="PF12146">
    <property type="entry name" value="Hydrolase_4"/>
    <property type="match status" value="1"/>
</dbReference>
<dbReference type="Gene3D" id="3.40.50.1820">
    <property type="entry name" value="alpha/beta hydrolase"/>
    <property type="match status" value="1"/>
</dbReference>
<dbReference type="GO" id="GO:0016787">
    <property type="term" value="F:hydrolase activity"/>
    <property type="evidence" value="ECO:0007669"/>
    <property type="project" value="UniProtKB-KW"/>
</dbReference>
<dbReference type="InterPro" id="IPR029058">
    <property type="entry name" value="AB_hydrolase_fold"/>
</dbReference>